<name>A0A5A8CJZ7_CAFRO</name>
<dbReference type="PROSITE" id="PS00039">
    <property type="entry name" value="DEAD_ATP_HELICASE"/>
    <property type="match status" value="1"/>
</dbReference>
<evidence type="ECO:0000313" key="3">
    <source>
        <dbReference type="Proteomes" id="UP000325113"/>
    </source>
</evidence>
<protein>
    <submittedName>
        <fullName evidence="2">Uncharacterized protein</fullName>
    </submittedName>
</protein>
<comment type="caution">
    <text evidence="2">The sequence shown here is derived from an EMBL/GenBank/DDBJ whole genome shotgun (WGS) entry which is preliminary data.</text>
</comment>
<organism evidence="2 3">
    <name type="scientific">Cafeteria roenbergensis</name>
    <name type="common">Marine flagellate</name>
    <dbReference type="NCBI Taxonomy" id="33653"/>
    <lineage>
        <taxon>Eukaryota</taxon>
        <taxon>Sar</taxon>
        <taxon>Stramenopiles</taxon>
        <taxon>Bigyra</taxon>
        <taxon>Opalozoa</taxon>
        <taxon>Bicosoecida</taxon>
        <taxon>Cafeteriaceae</taxon>
        <taxon>Cafeteria</taxon>
    </lineage>
</organism>
<dbReference type="Proteomes" id="UP000325113">
    <property type="component" value="Unassembled WGS sequence"/>
</dbReference>
<dbReference type="InterPro" id="IPR000629">
    <property type="entry name" value="RNA-helicase_DEAD-box_CS"/>
</dbReference>
<proteinExistence type="predicted"/>
<dbReference type="EMBL" id="VLTM01000109">
    <property type="protein sequence ID" value="KAA0152131.1"/>
    <property type="molecule type" value="Genomic_DNA"/>
</dbReference>
<sequence length="674" mass="74595">MELAHCTDINAVLQHARVTLDMPGGEAQLAKWHRLGHLQSVAGPFADVMAKPSTIAAVKEHAKELLLEAKREAEEQAEKAKREAEAEKAKREAEEQAAARESRRKVLDELDAAIGVVHKDLLEATAAELPERGDQSVEDFVFAQMQQRGGISAAARKAASSPAALCVVSQAVERPWWLLWPGSEAREWLASRMAGDIAALTKPINRLGETNGRAVFGPRGVGKTSMLAAGAVAAGVFSSIPSLPEGSRRIVPVYLHMGRAAYLYERHESAAEHGGAWLRCASPLMMLMDRAVQLAGFKPRIDDDPDARKWVGSSWWCVPPDAGKFLKEHNLSMFLVIDEADEPYKKGGQFAKDLRDFIDQKWHMSYYVAGSAARMKDLLYYPRQLEGSEIYPWKEFKHDDMHSDKLGAQLRCSRFNAWTSSLRQSSASETSLRRRSYFRAAREWRSSETTRLRLAELVLQRGRVLRSLVADKERTHTELPLFNMRSDISAEPARLDIARIFYDRLIRNWPGLKSESVVGMLAAGSPRSVTDVAIDHAALVATINERVASSHGRRRGTLTATKVESALSTLSDAGVLTFSEDCWAPASWTSVLAILLSAEGNVELPYEQRVHLRYPTIGSTTTEPAMADAFVKRGQQSTVFVDEAGHQPSAELQASLWKSMRALGRTDSHGAARH</sequence>
<reference evidence="2 3" key="1">
    <citation type="submission" date="2019-07" db="EMBL/GenBank/DDBJ databases">
        <title>Genomes of Cafeteria roenbergensis.</title>
        <authorList>
            <person name="Fischer M.G."/>
            <person name="Hackl T."/>
            <person name="Roman M."/>
        </authorList>
    </citation>
    <scope>NUCLEOTIDE SEQUENCE [LARGE SCALE GENOMIC DNA]</scope>
    <source>
        <strain evidence="2 3">Cflag</strain>
    </source>
</reference>
<evidence type="ECO:0000256" key="1">
    <source>
        <dbReference type="SAM" id="MobiDB-lite"/>
    </source>
</evidence>
<dbReference type="AlphaFoldDB" id="A0A5A8CJZ7"/>
<gene>
    <name evidence="2" type="ORF">FNF31_06705</name>
</gene>
<evidence type="ECO:0000313" key="2">
    <source>
        <dbReference type="EMBL" id="KAA0152131.1"/>
    </source>
</evidence>
<accession>A0A5A8CJZ7</accession>
<feature type="region of interest" description="Disordered" evidence="1">
    <location>
        <begin position="76"/>
        <end position="102"/>
    </location>
</feature>